<proteinExistence type="predicted"/>
<reference evidence="2 3" key="1">
    <citation type="submission" date="2024-04" db="EMBL/GenBank/DDBJ databases">
        <title>Phyllosticta paracitricarpa is synonymous to the EU quarantine fungus P. citricarpa based on phylogenomic analyses.</title>
        <authorList>
            <consortium name="Lawrence Berkeley National Laboratory"/>
            <person name="Van ingen-buijs V.A."/>
            <person name="Van westerhoven A.C."/>
            <person name="Haridas S."/>
            <person name="Skiadas P."/>
            <person name="Martin F."/>
            <person name="Groenewald J.Z."/>
            <person name="Crous P.W."/>
            <person name="Seidl M.F."/>
        </authorList>
    </citation>
    <scope>NUCLEOTIDE SEQUENCE [LARGE SCALE GENOMIC DNA]</scope>
    <source>
        <strain evidence="2 3">CPC 17464</strain>
    </source>
</reference>
<protein>
    <submittedName>
        <fullName evidence="2">Uncharacterized protein</fullName>
    </submittedName>
</protein>
<keyword evidence="3" id="KW-1185">Reference proteome</keyword>
<comment type="caution">
    <text evidence="2">The sequence shown here is derived from an EMBL/GenBank/DDBJ whole genome shotgun (WGS) entry which is preliminary data.</text>
</comment>
<feature type="compositionally biased region" description="Basic and acidic residues" evidence="1">
    <location>
        <begin position="92"/>
        <end position="101"/>
    </location>
</feature>
<dbReference type="RefSeq" id="XP_066651404.1">
    <property type="nucleotide sequence ID" value="XM_066793814.1"/>
</dbReference>
<accession>A0ABR1L8L9</accession>
<dbReference type="GeneID" id="92026720"/>
<feature type="region of interest" description="Disordered" evidence="1">
    <location>
        <begin position="70"/>
        <end position="101"/>
    </location>
</feature>
<dbReference type="EMBL" id="JBBPEH010000012">
    <property type="protein sequence ID" value="KAK7531580.1"/>
    <property type="molecule type" value="Genomic_DNA"/>
</dbReference>
<dbReference type="Proteomes" id="UP001360953">
    <property type="component" value="Unassembled WGS sequence"/>
</dbReference>
<gene>
    <name evidence="2" type="ORF">J3D65DRAFT_119427</name>
</gene>
<evidence type="ECO:0000313" key="2">
    <source>
        <dbReference type="EMBL" id="KAK7531580.1"/>
    </source>
</evidence>
<sequence>MTAPSMVREKGSRAYVRAIFKSCRWVCGRCKGSTCTWASCLSTCLATHRRIRNLQPLDWPCGMLDTSEQPTMRCDVPREKEQEEGHQEEEEAGHHSKQTDTPDERFVLIHPAARGVVATLGYSQPGASNVRKTGRWFGRGLSTTCFWSDGLWHEEGS</sequence>
<feature type="compositionally biased region" description="Basic and acidic residues" evidence="1">
    <location>
        <begin position="75"/>
        <end position="85"/>
    </location>
</feature>
<evidence type="ECO:0000256" key="1">
    <source>
        <dbReference type="SAM" id="MobiDB-lite"/>
    </source>
</evidence>
<evidence type="ECO:0000313" key="3">
    <source>
        <dbReference type="Proteomes" id="UP001360953"/>
    </source>
</evidence>
<name>A0ABR1L8L9_9PEZI</name>
<organism evidence="2 3">
    <name type="scientific">Phyllosticta citribraziliensis</name>
    <dbReference type="NCBI Taxonomy" id="989973"/>
    <lineage>
        <taxon>Eukaryota</taxon>
        <taxon>Fungi</taxon>
        <taxon>Dikarya</taxon>
        <taxon>Ascomycota</taxon>
        <taxon>Pezizomycotina</taxon>
        <taxon>Dothideomycetes</taxon>
        <taxon>Dothideomycetes incertae sedis</taxon>
        <taxon>Botryosphaeriales</taxon>
        <taxon>Phyllostictaceae</taxon>
        <taxon>Phyllosticta</taxon>
    </lineage>
</organism>